<feature type="transmembrane region" description="Helical" evidence="2">
    <location>
        <begin position="228"/>
        <end position="245"/>
    </location>
</feature>
<name>A0A8S1EPW5_9PELO</name>
<accession>A0A8S1EPW5</accession>
<evidence type="ECO:0000256" key="1">
    <source>
        <dbReference type="SAM" id="MobiDB-lite"/>
    </source>
</evidence>
<comment type="caution">
    <text evidence="3">The sequence shown here is derived from an EMBL/GenBank/DDBJ whole genome shotgun (WGS) entry which is preliminary data.</text>
</comment>
<keyword evidence="4" id="KW-1185">Reference proteome</keyword>
<sequence length="331" mass="37882">MFVLSYMHTFADFLILWALLLMSKPDDRSHPVAALITTVAAPYAARLYPTIISCTVFTADNGDREMFHKDERSISFQRNRKYESIMLATAMLTFMFGASWILQGLVQSFRNDTPMTIKQIKNRVLYPLCGCLAFSMALYNGMFEPLGYKSLPIFIVFTIVVIQLVISLGVGQKLMRDSNDLSEYQESSLVYFKSIRLSAIVGIVPMLFMMYCLSPASHVYFFTEFENLVRFVFIFAIILSDPYSNRTRVRRRSYRTAVNHSDTIAESGNFNSSSMTSPLPPPQYPDERENKEKGPPSYEIARREMRNPWATHEVGLTDISVSKRLTPVQHN</sequence>
<reference evidence="3 4" key="1">
    <citation type="submission" date="2020-04" db="EMBL/GenBank/DDBJ databases">
        <authorList>
            <person name="Laetsch R D."/>
            <person name="Stevens L."/>
            <person name="Kumar S."/>
            <person name="Blaxter L. M."/>
        </authorList>
    </citation>
    <scope>NUCLEOTIDE SEQUENCE [LARGE SCALE GENOMIC DNA]</scope>
</reference>
<feature type="transmembrane region" description="Helical" evidence="2">
    <location>
        <begin position="85"/>
        <end position="103"/>
    </location>
</feature>
<feature type="transmembrane region" description="Helical" evidence="2">
    <location>
        <begin position="195"/>
        <end position="216"/>
    </location>
</feature>
<protein>
    <submittedName>
        <fullName evidence="3">Uncharacterized protein</fullName>
    </submittedName>
</protein>
<dbReference type="Proteomes" id="UP000494206">
    <property type="component" value="Unassembled WGS sequence"/>
</dbReference>
<keyword evidence="2" id="KW-0812">Transmembrane</keyword>
<evidence type="ECO:0000313" key="3">
    <source>
        <dbReference type="EMBL" id="CAB3402045.1"/>
    </source>
</evidence>
<keyword evidence="2" id="KW-1133">Transmembrane helix</keyword>
<feature type="region of interest" description="Disordered" evidence="1">
    <location>
        <begin position="265"/>
        <end position="298"/>
    </location>
</feature>
<organism evidence="3 4">
    <name type="scientific">Caenorhabditis bovis</name>
    <dbReference type="NCBI Taxonomy" id="2654633"/>
    <lineage>
        <taxon>Eukaryota</taxon>
        <taxon>Metazoa</taxon>
        <taxon>Ecdysozoa</taxon>
        <taxon>Nematoda</taxon>
        <taxon>Chromadorea</taxon>
        <taxon>Rhabditida</taxon>
        <taxon>Rhabditina</taxon>
        <taxon>Rhabditomorpha</taxon>
        <taxon>Rhabditoidea</taxon>
        <taxon>Rhabditidae</taxon>
        <taxon>Peloderinae</taxon>
        <taxon>Caenorhabditis</taxon>
    </lineage>
</organism>
<keyword evidence="2" id="KW-0472">Membrane</keyword>
<feature type="compositionally biased region" description="Basic and acidic residues" evidence="1">
    <location>
        <begin position="285"/>
        <end position="298"/>
    </location>
</feature>
<feature type="transmembrane region" description="Helical" evidence="2">
    <location>
        <begin position="6"/>
        <end position="22"/>
    </location>
</feature>
<gene>
    <name evidence="3" type="ORF">CBOVIS_LOCUS4717</name>
</gene>
<feature type="transmembrane region" description="Helical" evidence="2">
    <location>
        <begin position="153"/>
        <end position="174"/>
    </location>
</feature>
<dbReference type="EMBL" id="CADEPM010000003">
    <property type="protein sequence ID" value="CAB3402045.1"/>
    <property type="molecule type" value="Genomic_DNA"/>
</dbReference>
<proteinExistence type="predicted"/>
<evidence type="ECO:0000313" key="4">
    <source>
        <dbReference type="Proteomes" id="UP000494206"/>
    </source>
</evidence>
<feature type="compositionally biased region" description="Polar residues" evidence="1">
    <location>
        <begin position="265"/>
        <end position="277"/>
    </location>
</feature>
<feature type="transmembrane region" description="Helical" evidence="2">
    <location>
        <begin position="124"/>
        <end position="141"/>
    </location>
</feature>
<evidence type="ECO:0000256" key="2">
    <source>
        <dbReference type="SAM" id="Phobius"/>
    </source>
</evidence>
<dbReference type="AlphaFoldDB" id="A0A8S1EPW5"/>